<gene>
    <name evidence="2" type="ORF">PBRA_007801</name>
</gene>
<protein>
    <submittedName>
        <fullName evidence="2">Uncharacterized protein</fullName>
    </submittedName>
</protein>
<dbReference type="Proteomes" id="UP000039324">
    <property type="component" value="Unassembled WGS sequence"/>
</dbReference>
<accession>A0A0G4IXS3</accession>
<sequence length="3102" mass="338388">MREIWRTTTWNGVFQDADLGVAGSASHVDDLSVVISTIADHATIDAPFFAALRDAASFADKHHKARIAADDDVSLCALINEATGRVTGLEPGQVLIVPCRAGRPDLFIVVTIGRRSQRAFDLTLTNVSRDATLNAYHPGSASGTGRLLRQSSLTFQDVDIAHLTDGAWWWALLCMPDENARAWALLYDGVIPNALGVHTFAACRDRIVSAPMRCLPRSDRTNAVRVVQHALQSALQRYRGVSYADARAVWTRLQTALLSEARDDLLARHPELTRADRDALRAGCDRVADRVLTNAIAPFLAEPDDGHPTVASNDDVRYEAFPFAEAAYDNTGDGIRARRVSAPAPADALGAALSSLPVSLVALRGMTCRTVPDLVALLDEYWTVSMAMPALTTLSASVYVALVRHLAVVQLADGMRAWPDTVPFVSREHLAARLVALAQRYTCAYAALPVREPGSVHGDEHVITLAVFTVAIMRIVDRRDDVRLVVPPVGDLRARHDECRSAWRLARSALHAPAATVTLEWRYAPDWTLSVDGLTTSFLSDDGLTAIGTVAMLLTHAVLCARTHAPTPYTGAWKHGKVQWQWGDDDDDDGPTAADWSPILGVAPRALNAPIDADPFSVTSLLLTCRDGACDPPESVRTAIVDALTVAREVDDDERDLLRHAGELCVEVRARHRHPSTDVAVWIADVYHVCQVPLDGDLIALLNQRYRAAVDAGDVDAALRLARALVCQDGVNAGARELHAAPGALIMAAGQPEFIIDAVGHLLDRCPDLAHRPSAWCDAFLDGVVHASLCEDAAAHALVKRQRASAALTTPNAALWAGQRTTYTRRGAVPISVDTTLSLVWGHQAYLHPLPAWIAAHPDIALVIPEADPPPAIWVHRSPTSGRMRLLHSNVQIEETEAAGRADRDDEFAVDALSADTGWVGTVLDSIMSVELGGGWRHELGQHVRLRAHAIADGASRYALLLMTWHRTGQTANVIVERDPPVMRVLQRRASGPYVVRTALWKSGSTTSDLSWIRRGPSLPDAVLDDIRVTRVMSDGHQQVLCPARFLRGVVPDPIVDQMTFWRVELDVTDDVLVGKLVGYPHRTARDMPGAQIVLYPTRSVTSAPSPVVVAHVQMVPVEDDVEEAISVLDDNGRYARRRVLQANRKLGTLNDDHMQRGVWRAVSLDQSCPILTRASLGARFASLVGHDSDNVLTWLSNTAGTARHFQTSMVPAWSPTSSQRFPLHRLDVGSVVLDSDEGRLLSRHHRATIGVVADDGDDDVDVRLGLAPHLVLADNRCCRYLALPGPVTIPMHISLRFAMPHGNRQRLALADAFVAQRDYVAALQQIAFVRPHDQAVPPPLQAINADGSPMGTAMRLHCLAIGNPAIDALVYGSLPSHVERYVECVKRVPTDIRLEIDTERPLLQRVARDSWLARCRLASLSALESGQGTFTVEAPVPQEEAAVNACPDSIPALVASASGDDVIYARVVEDNVCRGASARRLCRSVWDAVLKQGPARSSAQSFFQMYDLLSGSASVEVAPGQTSSGRTFALLCAPMLLGGPHSFALALLRSVTRACANLAPMLPALASSPSSSAHDAVEFLSRNCVPVDLPDSARDDPVAPARTVTVAEGARPGARPATMEDPPGKHDVSSWAADDVAQLVREPLSRVRDDVLVTRQAQSIELLAQISIQHMAEQDALMGDITYDDDDDDGDASRTASPSGPKESPLDALKRLSGTLRAGRRADLERAALHWQRWRSSSSSNDAGDLVRHYLFVLRAHRQGEALGVVTAGIGRVTPGLMQSDLQAALRAALDAFDELLALCASSSRAAWFPGDARAIDIGLLRAEFMTTRPIDGALLTNSPATTSLQLVASQAVLSRPALRVLVVPVGSERVARPGLVNAVVLTDDDTAFPERFAIVVCSGRTLLRLRGAKIDDVCVEDVDRVVLDTARCTVPGPAPSWTPGDPRRVPLALHVVSSLASWQHADDTAWMEKLHYNRPEFLRSLAAVHTQLDRGARRCALWHQSGKRAAVILALPSWYADELRAVLADWIVVYFNAFAPDCALGRVRMALADPRRPDDCPALVADAHAWIYDALPRLMQMMHGRDYALGQDGWTPAEPAQWKFREAHIAFGTAIFAAHEIAGDRPTHSDMHERLLSHILPLAGMHCTSPAPVADQLFRTSGTVIERARLAPSAATKSLLAAIRTVDLRLNKPGAVVNSLARSGSHVIIDLAGHLDEQQSDLGAHSGKAFPAGIVHEASDGHLKRWVPSIGADAHHDTPDRVGAVLVDRRLARAVPALQYALSLIDTPKTATVVIVTVSHDSRLADLERALATVAPAPAVAVHVVVPVDLMQHIALYIAQSADSDFRITKDHLVQWLMRPTDRNLSAPALTNAPSAYPTWQCLHTPAPVPKYAPGTPLDPALYKDVSQFAYALQDIRFVGVAPPWPASRVHISKRVLPALNVDVSMSIPAIDAVVELASHDFVAIAADEISVVARAHPDCIVRHTATGHVMRGDRGADGAFESLVVKVIDGRCMSTLTPSDVVRLTTGCDVTEFLDAVERVRLNRWTIPPWRQTALGQSLHRMSTYDAAKLRLQYAVEAAGPSAEEVRGTPQKLTPVEAAVLLGARCGWRATPSDVDTFLSVFKGDVVASTLLEPLYVVGDAARAALASFLVRRERREALRKVTARVQERQARMAEEERQRMESLRRSQRMVGELRAAEQSARQHLVECRLREEREAWQEWVASHRVTVSPSQPTPFSPERVPPRHHEPMMTSARWRTVLTTVARADALERAQEVVRLETRAMMAEWVEGQRHWIRTAMSDLDAFERSAQRASSLTASANWSAEDRQAVNQETTLGHPAVYEGVSGTSPRPPATLPGIVEHGNSLIKLSKASQVRVDVVERQGRRRDLVRQMMMLVNDKSPHTSTVLGALTQTDLSMMSDAEIRALAKIVQDEAGLMAEEQRLMENDDELLLKLQRYEQEMKSIVETRDRLHVYMTHFDDAKRSVMRSMSGEGSAGADKDGGQTTTTEHLSGIMSLSRFSKTEQHHVDDDEYKAMEDAIQQHPIDIFKQMGQDPCPVNPIARPGAAHEDATKADPAAVQWPFPVVLPRHRRKRAAHRRRHKPPA</sequence>
<keyword evidence="3" id="KW-1185">Reference proteome</keyword>
<feature type="region of interest" description="Disordered" evidence="1">
    <location>
        <begin position="1611"/>
        <end position="1630"/>
    </location>
</feature>
<feature type="region of interest" description="Disordered" evidence="1">
    <location>
        <begin position="2985"/>
        <end position="3005"/>
    </location>
</feature>
<feature type="region of interest" description="Disordered" evidence="1">
    <location>
        <begin position="1681"/>
        <end position="1709"/>
    </location>
</feature>
<organism evidence="2 3">
    <name type="scientific">Plasmodiophora brassicae</name>
    <name type="common">Clubroot disease agent</name>
    <dbReference type="NCBI Taxonomy" id="37360"/>
    <lineage>
        <taxon>Eukaryota</taxon>
        <taxon>Sar</taxon>
        <taxon>Rhizaria</taxon>
        <taxon>Endomyxa</taxon>
        <taxon>Phytomyxea</taxon>
        <taxon>Plasmodiophorida</taxon>
        <taxon>Plasmodiophoridae</taxon>
        <taxon>Plasmodiophora</taxon>
    </lineage>
</organism>
<dbReference type="EMBL" id="CDSF01000097">
    <property type="protein sequence ID" value="CEP00067.1"/>
    <property type="molecule type" value="Genomic_DNA"/>
</dbReference>
<name>A0A0G4IXS3_PLABS</name>
<proteinExistence type="predicted"/>
<reference evidence="2 3" key="1">
    <citation type="submission" date="2015-02" db="EMBL/GenBank/DDBJ databases">
        <authorList>
            <person name="Chooi Y.-H."/>
        </authorList>
    </citation>
    <scope>NUCLEOTIDE SEQUENCE [LARGE SCALE GENOMIC DNA]</scope>
    <source>
        <strain evidence="2">E3</strain>
    </source>
</reference>
<evidence type="ECO:0000256" key="1">
    <source>
        <dbReference type="SAM" id="MobiDB-lite"/>
    </source>
</evidence>
<evidence type="ECO:0000313" key="2">
    <source>
        <dbReference type="EMBL" id="CEP00067.1"/>
    </source>
</evidence>
<evidence type="ECO:0000313" key="3">
    <source>
        <dbReference type="Proteomes" id="UP000039324"/>
    </source>
</evidence>